<evidence type="ECO:0000256" key="2">
    <source>
        <dbReference type="ARBA" id="ARBA00022448"/>
    </source>
</evidence>
<dbReference type="Pfam" id="PF02416">
    <property type="entry name" value="TatA_B_E"/>
    <property type="match status" value="1"/>
</dbReference>
<reference evidence="12 13" key="1">
    <citation type="submission" date="2020-11" db="EMBL/GenBank/DDBJ databases">
        <title>Sulfur oxidizing isolate from Hospital Hole Sinkhole.</title>
        <authorList>
            <person name="Scott K.M."/>
        </authorList>
    </citation>
    <scope>NUCLEOTIDE SEQUENCE [LARGE SCALE GENOMIC DNA]</scope>
    <source>
        <strain evidence="12 13">HH1</strain>
    </source>
</reference>
<evidence type="ECO:0000256" key="6">
    <source>
        <dbReference type="ARBA" id="ARBA00022989"/>
    </source>
</evidence>
<evidence type="ECO:0000313" key="12">
    <source>
        <dbReference type="EMBL" id="MBF6057449.1"/>
    </source>
</evidence>
<dbReference type="InterPro" id="IPR018448">
    <property type="entry name" value="TatB"/>
</dbReference>
<accession>A0ABS0BWT4</accession>
<keyword evidence="7 9" id="KW-0811">Translocation</keyword>
<feature type="transmembrane region" description="Helical" evidence="11">
    <location>
        <begin position="6"/>
        <end position="22"/>
    </location>
</feature>
<comment type="function">
    <text evidence="9">Part of the twin-arginine translocation (Tat) system that transports large folded proteins containing a characteristic twin-arginine motif in their signal peptide across membranes. Together with TatC, TatB is part of a receptor directly interacting with Tat signal peptides. TatB may form an oligomeric binding site that transiently accommodates folded Tat precursor proteins before their translocation.</text>
</comment>
<evidence type="ECO:0000256" key="4">
    <source>
        <dbReference type="ARBA" id="ARBA00022692"/>
    </source>
</evidence>
<protein>
    <recommendedName>
        <fullName evidence="9">Sec-independent protein translocase protein TatB</fullName>
    </recommendedName>
</protein>
<keyword evidence="13" id="KW-1185">Reference proteome</keyword>
<dbReference type="PRINTS" id="PR01506">
    <property type="entry name" value="TATBPROTEIN"/>
</dbReference>
<keyword evidence="4 9" id="KW-0812">Transmembrane</keyword>
<keyword evidence="6 9" id="KW-1133">Transmembrane helix</keyword>
<evidence type="ECO:0000256" key="11">
    <source>
        <dbReference type="SAM" id="Phobius"/>
    </source>
</evidence>
<dbReference type="InterPro" id="IPR003369">
    <property type="entry name" value="TatA/B/E"/>
</dbReference>
<evidence type="ECO:0000313" key="13">
    <source>
        <dbReference type="Proteomes" id="UP001193680"/>
    </source>
</evidence>
<keyword evidence="3 9" id="KW-1003">Cell membrane</keyword>
<dbReference type="PANTHER" id="PTHR33162">
    <property type="entry name" value="SEC-INDEPENDENT PROTEIN TRANSLOCASE PROTEIN TATA, CHLOROPLASTIC"/>
    <property type="match status" value="1"/>
</dbReference>
<evidence type="ECO:0000256" key="3">
    <source>
        <dbReference type="ARBA" id="ARBA00022475"/>
    </source>
</evidence>
<gene>
    <name evidence="9 12" type="primary">tatB</name>
    <name evidence="12" type="ORF">H8792_003760</name>
</gene>
<dbReference type="NCBIfam" id="TIGR01410">
    <property type="entry name" value="tatB"/>
    <property type="match status" value="1"/>
</dbReference>
<keyword evidence="5 9" id="KW-0653">Protein transport</keyword>
<comment type="subunit">
    <text evidence="9">The Tat system comprises two distinct complexes: a TatABC complex, containing multiple copies of TatA, TatB and TatC subunits, and a separate TatA complex, containing only TatA subunits. Substrates initially bind to the TatABC complex, which probably triggers association of the separate TatA complex to form the active translocon.</text>
</comment>
<proteinExistence type="inferred from homology"/>
<sequence length="161" mass="17688">MFDIGFLEILVIMIIALIVIGPERMPEVARKIGSFMGKTRRFINSVKEEGQIQETIRDFKDSMNLEEEQRQISNITQELEQGLNFSDMSDLNVDELKRPFGSADTDAQASSGGNQFNRAPAQPVMPKPEAPKDTTPPKTASTAETSTQGTPAGKAPETDKS</sequence>
<comment type="similarity">
    <text evidence="9">Belongs to the TatB family.</text>
</comment>
<evidence type="ECO:0000256" key="7">
    <source>
        <dbReference type="ARBA" id="ARBA00023010"/>
    </source>
</evidence>
<feature type="region of interest" description="Disordered" evidence="10">
    <location>
        <begin position="95"/>
        <end position="161"/>
    </location>
</feature>
<evidence type="ECO:0000256" key="8">
    <source>
        <dbReference type="ARBA" id="ARBA00023136"/>
    </source>
</evidence>
<keyword evidence="8 9" id="KW-0472">Membrane</keyword>
<dbReference type="Gene3D" id="1.20.5.3310">
    <property type="match status" value="1"/>
</dbReference>
<evidence type="ECO:0000256" key="1">
    <source>
        <dbReference type="ARBA" id="ARBA00004167"/>
    </source>
</evidence>
<feature type="compositionally biased region" description="Polar residues" evidence="10">
    <location>
        <begin position="136"/>
        <end position="150"/>
    </location>
</feature>
<organism evidence="12 13">
    <name type="scientific">Thiomicrorhabdus heinhorstiae</name>
    <dbReference type="NCBI Taxonomy" id="2748010"/>
    <lineage>
        <taxon>Bacteria</taxon>
        <taxon>Pseudomonadati</taxon>
        <taxon>Pseudomonadota</taxon>
        <taxon>Gammaproteobacteria</taxon>
        <taxon>Thiotrichales</taxon>
        <taxon>Piscirickettsiaceae</taxon>
        <taxon>Thiomicrorhabdus</taxon>
    </lineage>
</organism>
<dbReference type="PANTHER" id="PTHR33162:SF1">
    <property type="entry name" value="SEC-INDEPENDENT PROTEIN TRANSLOCASE PROTEIN TATA, CHLOROPLASTIC"/>
    <property type="match status" value="1"/>
</dbReference>
<dbReference type="EMBL" id="JACBGI020000004">
    <property type="protein sequence ID" value="MBF6057449.1"/>
    <property type="molecule type" value="Genomic_DNA"/>
</dbReference>
<dbReference type="Proteomes" id="UP001193680">
    <property type="component" value="Unassembled WGS sequence"/>
</dbReference>
<feature type="compositionally biased region" description="Polar residues" evidence="10">
    <location>
        <begin position="105"/>
        <end position="117"/>
    </location>
</feature>
<comment type="subcellular location">
    <subcellularLocation>
        <location evidence="9">Cell membrane</location>
        <topology evidence="9">Single-pass membrane protein</topology>
    </subcellularLocation>
    <subcellularLocation>
        <location evidence="1">Membrane</location>
        <topology evidence="1">Single-pass membrane protein</topology>
    </subcellularLocation>
</comment>
<comment type="caution">
    <text evidence="12">The sequence shown here is derived from an EMBL/GenBank/DDBJ whole genome shotgun (WGS) entry which is preliminary data.</text>
</comment>
<evidence type="ECO:0000256" key="5">
    <source>
        <dbReference type="ARBA" id="ARBA00022927"/>
    </source>
</evidence>
<evidence type="ECO:0000256" key="9">
    <source>
        <dbReference type="HAMAP-Rule" id="MF_00237"/>
    </source>
</evidence>
<evidence type="ECO:0000256" key="10">
    <source>
        <dbReference type="SAM" id="MobiDB-lite"/>
    </source>
</evidence>
<dbReference type="HAMAP" id="MF_00237">
    <property type="entry name" value="TatB"/>
    <property type="match status" value="1"/>
</dbReference>
<keyword evidence="2 9" id="KW-0813">Transport</keyword>
<dbReference type="RefSeq" id="WP_185977600.1">
    <property type="nucleotide sequence ID" value="NZ_JACBGI020000004.1"/>
</dbReference>
<name>A0ABS0BWT4_9GAMM</name>